<evidence type="ECO:0000313" key="4">
    <source>
        <dbReference type="Proteomes" id="UP001212411"/>
    </source>
</evidence>
<dbReference type="Gene3D" id="1.25.10.10">
    <property type="entry name" value="Leucine-rich Repeat Variant"/>
    <property type="match status" value="1"/>
</dbReference>
<dbReference type="GO" id="GO:0006405">
    <property type="term" value="P:RNA export from nucleus"/>
    <property type="evidence" value="ECO:0007669"/>
    <property type="project" value="TreeGrafter"/>
</dbReference>
<dbReference type="KEGG" id="som:SOMG_03340"/>
<keyword evidence="3" id="KW-0675">Receptor</keyword>
<feature type="domain" description="Exportin-1/Importin-beta-like" evidence="1">
    <location>
        <begin position="115"/>
        <end position="281"/>
    </location>
</feature>
<reference evidence="3 4" key="1">
    <citation type="journal article" date="2023" name="G3 (Bethesda)">
        <title>A high-quality reference genome for the fission yeast Schizosaccharomyces osmophilus.</title>
        <authorList>
            <person name="Jia G.S."/>
            <person name="Zhang W.C."/>
            <person name="Liang Y."/>
            <person name="Liu X.H."/>
            <person name="Rhind N."/>
            <person name="Pidoux A."/>
            <person name="Brysch-Herzberg M."/>
            <person name="Du L.L."/>
        </authorList>
    </citation>
    <scope>NUCLEOTIDE SEQUENCE [LARGE SCALE GENOMIC DNA]</scope>
    <source>
        <strain evidence="3 4">CBS 15793</strain>
    </source>
</reference>
<evidence type="ECO:0000259" key="1">
    <source>
        <dbReference type="Pfam" id="PF08389"/>
    </source>
</evidence>
<dbReference type="RefSeq" id="XP_056037710.1">
    <property type="nucleotide sequence ID" value="XM_056182131.1"/>
</dbReference>
<dbReference type="SUPFAM" id="SSF48371">
    <property type="entry name" value="ARM repeat"/>
    <property type="match status" value="1"/>
</dbReference>
<dbReference type="InterPro" id="IPR011989">
    <property type="entry name" value="ARM-like"/>
</dbReference>
<dbReference type="GO" id="GO:0042565">
    <property type="term" value="C:RNA nuclear export complex"/>
    <property type="evidence" value="ECO:0007669"/>
    <property type="project" value="TreeGrafter"/>
</dbReference>
<dbReference type="Pfam" id="PF19273">
    <property type="entry name" value="Exportin-5"/>
    <property type="match status" value="1"/>
</dbReference>
<accession>A0AAE9WDZ0</accession>
<evidence type="ECO:0000259" key="2">
    <source>
        <dbReference type="Pfam" id="PF19273"/>
    </source>
</evidence>
<evidence type="ECO:0000313" key="3">
    <source>
        <dbReference type="EMBL" id="WBW73467.1"/>
    </source>
</evidence>
<dbReference type="PANTHER" id="PTHR11223:SF3">
    <property type="entry name" value="EXPORTIN-5"/>
    <property type="match status" value="1"/>
</dbReference>
<keyword evidence="4" id="KW-1185">Reference proteome</keyword>
<dbReference type="GeneID" id="80876820"/>
<dbReference type="InterPro" id="IPR045065">
    <property type="entry name" value="XPO1/5"/>
</dbReference>
<dbReference type="InterPro" id="IPR045478">
    <property type="entry name" value="Exportin-5_C"/>
</dbReference>
<dbReference type="InterPro" id="IPR013598">
    <property type="entry name" value="Exportin-1/Importin-b-like"/>
</dbReference>
<dbReference type="AlphaFoldDB" id="A0AAE9WDZ0"/>
<dbReference type="GO" id="GO:0005049">
    <property type="term" value="F:nuclear export signal receptor activity"/>
    <property type="evidence" value="ECO:0007669"/>
    <property type="project" value="InterPro"/>
</dbReference>
<dbReference type="Pfam" id="PF08389">
    <property type="entry name" value="Xpo1"/>
    <property type="match status" value="1"/>
</dbReference>
<sequence>MDESNLYRVLEALNVVHAPESSREARYEAQGLLDNLKESFDNSSSGFQLLNLNDEVLKARGYKIDIHVVRHFALSLFEASIHGNWKNYDDQTKLSLISFLCTFSLQNADALSVYYVRNKLASVFIEIVKRDWYSHVWREQFDSFLQSLWNMNVEHRQLSSFILRGIMEDLYQYDDPVASLRSHILFNALISVLSSSRTLHKLYPSGLPYSVSIPENSEGWLNRWSSTLDTESDALESLKCFKSCLSWVATDSIIEANIVARICNILVNGPIHLKTHAIDCIYICVTRSMEIDDPLWATVEELLSSEGLYTLHQVYSNISQSIKIEDLSSSSGDYILLKKLAETIVALGQYNYLDSSRRKAINLNCLDTYSSLILEIMKHPSLLISAISQHFWVLALRDPLISKHEKFQGVYPQLLNVASERLLRFEDAVVDMMPESPIAVFLAEDVEGVAAVHSFCGNYRRFMFDIVRLTVSIKPLESLSWVQNNFQSILVNNINQIKSQTSFSSKTTPLYLIMDVGFSTIEASLHGITRWNENVTDSSTYELILQSLFLWCKQLVEIEFQDPMLITRLISVLVLFTSILARENTTLLGIVLEKIISAVTYNNSPSLYGFSDLQKVNEMRSRCCFELVRLGELMPNPLMNIFDQLQSTIDQLGTYTTLSGSEIVMLKTFLFVISQFSDINHVLKNEYFEKLVGPVVSTWLDAQPPVNSPMEFLNHVKLPQMAAYLFAKYPYNADYTKFELDTDASSFQTDLEDSRKWLWPIKCLGRFCEATYSNRRIHPSEFDEQKTLWLVILPNIVPGLLKLIEQLHCCCDPSFISSLGTHNSAILQKSIVERFWLHGVSQISKNQFLEESYKMDVSANKLIHSFGHFLRRLREYCYGAIASFTRLGEPFFAIPALSTSFLTSFFNHASGLSLHQWTSVVNVIIKPYCLHCPPALRDECLLPLLPPLLSELDRKLVNEWRSITERGLLVEEDTEETDDLSEEMIEESLLRHLTYATSKLITETFLQITPTQSRSTISSDFVEKESSANGSSKLSDYVLDNAIICEPLLSTLCHLLAVHDSRTVTIVVNAFIAITPLLVSERTHSIVREFVCQQVFQTVIMAINDSYFEQMQSDFVRLACIILSYSQGITDSSFRVLASIPALASQENLLNTFANRFREASTLKIQKALLMRLLNSGRIVPRTDRRALNSAVLDVSAKEMLKRFEKSVSLQDDTNKGDILSKDEDTGLANLFG</sequence>
<feature type="domain" description="Exportin-5 C-terminal" evidence="2">
    <location>
        <begin position="333"/>
        <end position="1185"/>
    </location>
</feature>
<dbReference type="GO" id="GO:0005737">
    <property type="term" value="C:cytoplasm"/>
    <property type="evidence" value="ECO:0007669"/>
    <property type="project" value="TreeGrafter"/>
</dbReference>
<dbReference type="EMBL" id="CP115612">
    <property type="protein sequence ID" value="WBW73467.1"/>
    <property type="molecule type" value="Genomic_DNA"/>
</dbReference>
<organism evidence="3 4">
    <name type="scientific">Schizosaccharomyces osmophilus</name>
    <dbReference type="NCBI Taxonomy" id="2545709"/>
    <lineage>
        <taxon>Eukaryota</taxon>
        <taxon>Fungi</taxon>
        <taxon>Dikarya</taxon>
        <taxon>Ascomycota</taxon>
        <taxon>Taphrinomycotina</taxon>
        <taxon>Schizosaccharomycetes</taxon>
        <taxon>Schizosaccharomycetales</taxon>
        <taxon>Schizosaccharomycetaceae</taxon>
        <taxon>Schizosaccharomyces</taxon>
    </lineage>
</organism>
<dbReference type="Proteomes" id="UP001212411">
    <property type="component" value="Chromosome 2"/>
</dbReference>
<dbReference type="InterPro" id="IPR016024">
    <property type="entry name" value="ARM-type_fold"/>
</dbReference>
<dbReference type="GO" id="GO:0006611">
    <property type="term" value="P:protein export from nucleus"/>
    <property type="evidence" value="ECO:0007669"/>
    <property type="project" value="InterPro"/>
</dbReference>
<gene>
    <name evidence="3" type="primary">msn5</name>
    <name evidence="3" type="ORF">SOMG_03340</name>
</gene>
<protein>
    <submittedName>
        <fullName evidence="3">Karyopherin/importin beta family nuclear import/export signal receptor</fullName>
    </submittedName>
</protein>
<dbReference type="GO" id="GO:0003723">
    <property type="term" value="F:RNA binding"/>
    <property type="evidence" value="ECO:0007669"/>
    <property type="project" value="TreeGrafter"/>
</dbReference>
<proteinExistence type="predicted"/>
<dbReference type="GO" id="GO:0005634">
    <property type="term" value="C:nucleus"/>
    <property type="evidence" value="ECO:0007669"/>
    <property type="project" value="TreeGrafter"/>
</dbReference>
<name>A0AAE9WDZ0_9SCHI</name>
<dbReference type="PANTHER" id="PTHR11223">
    <property type="entry name" value="EXPORTIN 1/5"/>
    <property type="match status" value="1"/>
</dbReference>